<keyword evidence="2" id="KW-0805">Transcription regulation</keyword>
<dbReference type="GO" id="GO:0003677">
    <property type="term" value="F:DNA binding"/>
    <property type="evidence" value="ECO:0007669"/>
    <property type="project" value="UniProtKB-KW"/>
</dbReference>
<feature type="modified residue" description="4-aspartylphosphate" evidence="5">
    <location>
        <position position="65"/>
    </location>
</feature>
<dbReference type="SUPFAM" id="SSF52172">
    <property type="entry name" value="CheY-like"/>
    <property type="match status" value="1"/>
</dbReference>
<reference evidence="8 9" key="1">
    <citation type="submission" date="2020-08" db="EMBL/GenBank/DDBJ databases">
        <title>Genomic Encyclopedia of Archaeal and Bacterial Type Strains, Phase II (KMG-II): from individual species to whole genera.</title>
        <authorList>
            <person name="Goeker M."/>
        </authorList>
    </citation>
    <scope>NUCLEOTIDE SEQUENCE [LARGE SCALE GENOMIC DNA]</scope>
    <source>
        <strain evidence="8 9">DSM 23288</strain>
    </source>
</reference>
<evidence type="ECO:0000256" key="4">
    <source>
        <dbReference type="ARBA" id="ARBA00023163"/>
    </source>
</evidence>
<dbReference type="InterPro" id="IPR039420">
    <property type="entry name" value="WalR-like"/>
</dbReference>
<dbReference type="Pfam" id="PF00196">
    <property type="entry name" value="GerE"/>
    <property type="match status" value="1"/>
</dbReference>
<dbReference type="EMBL" id="JACHNU010000001">
    <property type="protein sequence ID" value="MBB4661456.1"/>
    <property type="molecule type" value="Genomic_DNA"/>
</dbReference>
<organism evidence="8 9">
    <name type="scientific">Conexibacter arvalis</name>
    <dbReference type="NCBI Taxonomy" id="912552"/>
    <lineage>
        <taxon>Bacteria</taxon>
        <taxon>Bacillati</taxon>
        <taxon>Actinomycetota</taxon>
        <taxon>Thermoleophilia</taxon>
        <taxon>Solirubrobacterales</taxon>
        <taxon>Conexibacteraceae</taxon>
        <taxon>Conexibacter</taxon>
    </lineage>
</organism>
<dbReference type="CDD" id="cd17535">
    <property type="entry name" value="REC_NarL-like"/>
    <property type="match status" value="1"/>
</dbReference>
<dbReference type="InterPro" id="IPR058245">
    <property type="entry name" value="NreC/VraR/RcsB-like_REC"/>
</dbReference>
<evidence type="ECO:0000313" key="9">
    <source>
        <dbReference type="Proteomes" id="UP000585272"/>
    </source>
</evidence>
<keyword evidence="3 8" id="KW-0238">DNA-binding</keyword>
<dbReference type="GO" id="GO:0000160">
    <property type="term" value="P:phosphorelay signal transduction system"/>
    <property type="evidence" value="ECO:0007669"/>
    <property type="project" value="InterPro"/>
</dbReference>
<comment type="caution">
    <text evidence="8">The sequence shown here is derived from an EMBL/GenBank/DDBJ whole genome shotgun (WGS) entry which is preliminary data.</text>
</comment>
<dbReference type="Gene3D" id="3.40.50.2300">
    <property type="match status" value="1"/>
</dbReference>
<evidence type="ECO:0000259" key="7">
    <source>
        <dbReference type="PROSITE" id="PS50110"/>
    </source>
</evidence>
<name>A0A840I9B5_9ACTN</name>
<dbReference type="Proteomes" id="UP000585272">
    <property type="component" value="Unassembled WGS sequence"/>
</dbReference>
<feature type="domain" description="Response regulatory" evidence="7">
    <location>
        <begin position="16"/>
        <end position="130"/>
    </location>
</feature>
<dbReference type="PROSITE" id="PS50110">
    <property type="entry name" value="RESPONSE_REGULATORY"/>
    <property type="match status" value="1"/>
</dbReference>
<gene>
    <name evidence="8" type="ORF">BDZ31_001029</name>
</gene>
<accession>A0A840I9B5</accession>
<keyword evidence="9" id="KW-1185">Reference proteome</keyword>
<dbReference type="CDD" id="cd06170">
    <property type="entry name" value="LuxR_C_like"/>
    <property type="match status" value="1"/>
</dbReference>
<dbReference type="SMART" id="SM00421">
    <property type="entry name" value="HTH_LUXR"/>
    <property type="match status" value="1"/>
</dbReference>
<dbReference type="InterPro" id="IPR000792">
    <property type="entry name" value="Tscrpt_reg_LuxR_C"/>
</dbReference>
<keyword evidence="1 5" id="KW-0597">Phosphoprotein</keyword>
<dbReference type="PRINTS" id="PR00038">
    <property type="entry name" value="HTHLUXR"/>
</dbReference>
<dbReference type="AlphaFoldDB" id="A0A840I9B5"/>
<evidence type="ECO:0000256" key="3">
    <source>
        <dbReference type="ARBA" id="ARBA00023125"/>
    </source>
</evidence>
<evidence type="ECO:0000313" key="8">
    <source>
        <dbReference type="EMBL" id="MBB4661456.1"/>
    </source>
</evidence>
<sequence length="226" mass="24199">MTGDSGRRPSGARRPTVVIVDDHQLFRAGVRAELAAACEVVGEAAAPAEAIAVIAAAAPDVVLLDVHLPDGGGLAVLEAFRGRADAPAFLALSVSDAAEDVVPMVRAGARGYVTKTIETPALLDAIARVRDGEPYLSPRLAAFVLQAFSAPEERADDELDQLTPREREVLHHLARGYPYKRIAQRLGISPRTVETHVGSVLRKLQLSSRHELSHWAATRGLLGREE</sequence>
<dbReference type="PANTHER" id="PTHR43214">
    <property type="entry name" value="TWO-COMPONENT RESPONSE REGULATOR"/>
    <property type="match status" value="1"/>
</dbReference>
<dbReference type="PROSITE" id="PS00622">
    <property type="entry name" value="HTH_LUXR_1"/>
    <property type="match status" value="1"/>
</dbReference>
<protein>
    <submittedName>
        <fullName evidence="8">DNA-binding NarL/FixJ family response regulator</fullName>
    </submittedName>
</protein>
<proteinExistence type="predicted"/>
<dbReference type="PROSITE" id="PS50043">
    <property type="entry name" value="HTH_LUXR_2"/>
    <property type="match status" value="1"/>
</dbReference>
<dbReference type="PANTHER" id="PTHR43214:SF41">
    <property type="entry name" value="NITRATE_NITRITE RESPONSE REGULATOR PROTEIN NARP"/>
    <property type="match status" value="1"/>
</dbReference>
<dbReference type="SUPFAM" id="SSF46894">
    <property type="entry name" value="C-terminal effector domain of the bipartite response regulators"/>
    <property type="match status" value="1"/>
</dbReference>
<feature type="domain" description="HTH luxR-type" evidence="6">
    <location>
        <begin position="155"/>
        <end position="220"/>
    </location>
</feature>
<dbReference type="InterPro" id="IPR001789">
    <property type="entry name" value="Sig_transdc_resp-reg_receiver"/>
</dbReference>
<dbReference type="GO" id="GO:0006355">
    <property type="term" value="P:regulation of DNA-templated transcription"/>
    <property type="evidence" value="ECO:0007669"/>
    <property type="project" value="InterPro"/>
</dbReference>
<keyword evidence="4" id="KW-0804">Transcription</keyword>
<evidence type="ECO:0000259" key="6">
    <source>
        <dbReference type="PROSITE" id="PS50043"/>
    </source>
</evidence>
<evidence type="ECO:0000256" key="2">
    <source>
        <dbReference type="ARBA" id="ARBA00023015"/>
    </source>
</evidence>
<dbReference type="SMART" id="SM00448">
    <property type="entry name" value="REC"/>
    <property type="match status" value="1"/>
</dbReference>
<dbReference type="InterPro" id="IPR016032">
    <property type="entry name" value="Sig_transdc_resp-reg_C-effctor"/>
</dbReference>
<dbReference type="InterPro" id="IPR011006">
    <property type="entry name" value="CheY-like_superfamily"/>
</dbReference>
<dbReference type="RefSeq" id="WP_183339639.1">
    <property type="nucleotide sequence ID" value="NZ_JACHNU010000001.1"/>
</dbReference>
<evidence type="ECO:0000256" key="5">
    <source>
        <dbReference type="PROSITE-ProRule" id="PRU00169"/>
    </source>
</evidence>
<evidence type="ECO:0000256" key="1">
    <source>
        <dbReference type="ARBA" id="ARBA00022553"/>
    </source>
</evidence>
<dbReference type="Pfam" id="PF00072">
    <property type="entry name" value="Response_reg"/>
    <property type="match status" value="1"/>
</dbReference>